<organism evidence="3 4">
    <name type="scientific">Candidatus Pullichristensenella stercorigallinarum</name>
    <dbReference type="NCBI Taxonomy" id="2840909"/>
    <lineage>
        <taxon>Bacteria</taxon>
        <taxon>Bacillati</taxon>
        <taxon>Bacillota</taxon>
        <taxon>Clostridia</taxon>
        <taxon>Candidatus Pullichristensenella</taxon>
    </lineage>
</organism>
<feature type="signal peptide" evidence="2">
    <location>
        <begin position="1"/>
        <end position="22"/>
    </location>
</feature>
<proteinExistence type="predicted"/>
<reference evidence="3" key="2">
    <citation type="journal article" date="2021" name="PeerJ">
        <title>Extensive microbial diversity within the chicken gut microbiome revealed by metagenomics and culture.</title>
        <authorList>
            <person name="Gilroy R."/>
            <person name="Ravi A."/>
            <person name="Getino M."/>
            <person name="Pursley I."/>
            <person name="Horton D.L."/>
            <person name="Alikhan N.F."/>
            <person name="Baker D."/>
            <person name="Gharbi K."/>
            <person name="Hall N."/>
            <person name="Watson M."/>
            <person name="Adriaenssens E.M."/>
            <person name="Foster-Nyarko E."/>
            <person name="Jarju S."/>
            <person name="Secka A."/>
            <person name="Antonio M."/>
            <person name="Oren A."/>
            <person name="Chaudhuri R.R."/>
            <person name="La Ragione R."/>
            <person name="Hildebrand F."/>
            <person name="Pallen M.J."/>
        </authorList>
    </citation>
    <scope>NUCLEOTIDE SEQUENCE</scope>
    <source>
        <strain evidence="3">ChiSjej6B24-2974</strain>
    </source>
</reference>
<feature type="compositionally biased region" description="Low complexity" evidence="1">
    <location>
        <begin position="250"/>
        <end position="262"/>
    </location>
</feature>
<evidence type="ECO:0000256" key="1">
    <source>
        <dbReference type="SAM" id="MobiDB-lite"/>
    </source>
</evidence>
<name>A0A9D0ZQN4_9FIRM</name>
<evidence type="ECO:0000313" key="4">
    <source>
        <dbReference type="Proteomes" id="UP000824260"/>
    </source>
</evidence>
<reference evidence="3" key="1">
    <citation type="submission" date="2020-10" db="EMBL/GenBank/DDBJ databases">
        <authorList>
            <person name="Gilroy R."/>
        </authorList>
    </citation>
    <scope>NUCLEOTIDE SEQUENCE</scope>
    <source>
        <strain evidence="3">ChiSjej6B24-2974</strain>
    </source>
</reference>
<dbReference type="SUPFAM" id="SSF89260">
    <property type="entry name" value="Collagen-binding domain"/>
    <property type="match status" value="2"/>
</dbReference>
<keyword evidence="2" id="KW-0732">Signal</keyword>
<evidence type="ECO:0000313" key="3">
    <source>
        <dbReference type="EMBL" id="HIQ83836.1"/>
    </source>
</evidence>
<sequence>MRRIALLLCLLVLALGAGAALAEDSQFIEHEPLTLDGVWAEGATRPGEYHYYPFTVEEVGLATVRVQLFCGGRAQIMDGDLIQWDEHYFNGSAGAPETHDFIYYLEPGTYYLCVGNGSSQGDYRLKATLEPCLSDETPNNDDYLGAQVLPSGETLNGVLTQWDEHDYYTFTLTEETAVYLTANSTLDAAQNLVLYDGDMVKLAEKYNVKGYAEEILLPAGTYYVDIWSAKGPYTVKAVYAPEAAAPEASAEAAPAGDAPDAEMSAADEAGGDVQSDASRAGDAMLGFLQGLLGG</sequence>
<gene>
    <name evidence="3" type="ORF">IAA52_12160</name>
</gene>
<evidence type="ECO:0008006" key="5">
    <source>
        <dbReference type="Google" id="ProtNLM"/>
    </source>
</evidence>
<evidence type="ECO:0000256" key="2">
    <source>
        <dbReference type="SAM" id="SignalP"/>
    </source>
</evidence>
<protein>
    <recommendedName>
        <fullName evidence="5">Peptidase C-terminal archaeal/bacterial domain-containing protein</fullName>
    </recommendedName>
</protein>
<dbReference type="AlphaFoldDB" id="A0A9D0ZQN4"/>
<feature type="chain" id="PRO_5039300762" description="Peptidase C-terminal archaeal/bacterial domain-containing protein" evidence="2">
    <location>
        <begin position="23"/>
        <end position="294"/>
    </location>
</feature>
<accession>A0A9D0ZQN4</accession>
<dbReference type="Gene3D" id="2.60.120.380">
    <property type="match status" value="2"/>
</dbReference>
<feature type="region of interest" description="Disordered" evidence="1">
    <location>
        <begin position="250"/>
        <end position="276"/>
    </location>
</feature>
<comment type="caution">
    <text evidence="3">The sequence shown here is derived from an EMBL/GenBank/DDBJ whole genome shotgun (WGS) entry which is preliminary data.</text>
</comment>
<dbReference type="EMBL" id="DVFZ01000113">
    <property type="protein sequence ID" value="HIQ83836.1"/>
    <property type="molecule type" value="Genomic_DNA"/>
</dbReference>
<dbReference type="Proteomes" id="UP000824260">
    <property type="component" value="Unassembled WGS sequence"/>
</dbReference>